<dbReference type="Gene3D" id="3.40.50.360">
    <property type="match status" value="1"/>
</dbReference>
<dbReference type="STRING" id="89093.SAMN04488558_11711"/>
<accession>A0A1H9GSF7</accession>
<sequence>MAQIVYFSLTGQTRRFVEKLPQYTALEIDPVNPFIENSEDFILVVPTYERPVVEVVDDFLQTADNQSYCQGIFGGGNRNFAQLFCFTAKDMARDYQLPLLHLFEFQGSDYDVDQLKNALEAFRETTNH</sequence>
<dbReference type="Proteomes" id="UP000198833">
    <property type="component" value="Unassembled WGS sequence"/>
</dbReference>
<dbReference type="SUPFAM" id="SSF52218">
    <property type="entry name" value="Flavoproteins"/>
    <property type="match status" value="1"/>
</dbReference>
<protein>
    <submittedName>
        <fullName evidence="1">Protein involved in ribonucleotide reduction</fullName>
    </submittedName>
</protein>
<gene>
    <name evidence="1" type="ORF">SAMN04488558_11711</name>
</gene>
<name>A0A1H9GSF7_9LACT</name>
<dbReference type="EMBL" id="FOEN01000017">
    <property type="protein sequence ID" value="SEQ52953.1"/>
    <property type="molecule type" value="Genomic_DNA"/>
</dbReference>
<dbReference type="PIRSF" id="PIRSF005087">
    <property type="entry name" value="NrdI"/>
    <property type="match status" value="1"/>
</dbReference>
<keyword evidence="2" id="KW-1185">Reference proteome</keyword>
<dbReference type="PANTHER" id="PTHR37297:SF1">
    <property type="entry name" value="PROTEIN NRDI"/>
    <property type="match status" value="1"/>
</dbReference>
<evidence type="ECO:0000313" key="1">
    <source>
        <dbReference type="EMBL" id="SEQ52953.1"/>
    </source>
</evidence>
<proteinExistence type="predicted"/>
<dbReference type="InterPro" id="IPR004465">
    <property type="entry name" value="RNR_NrdI"/>
</dbReference>
<dbReference type="Pfam" id="PF07972">
    <property type="entry name" value="Flavodoxin_NdrI"/>
    <property type="match status" value="1"/>
</dbReference>
<dbReference type="OrthoDB" id="350535at2"/>
<dbReference type="InterPro" id="IPR029039">
    <property type="entry name" value="Flavoprotein-like_sf"/>
</dbReference>
<evidence type="ECO:0000313" key="2">
    <source>
        <dbReference type="Proteomes" id="UP000198833"/>
    </source>
</evidence>
<dbReference type="AlphaFoldDB" id="A0A1H9GSF7"/>
<dbReference type="RefSeq" id="WP_092572691.1">
    <property type="nucleotide sequence ID" value="NZ_CALUDV010000015.1"/>
</dbReference>
<dbReference type="GO" id="GO:0010181">
    <property type="term" value="F:FMN binding"/>
    <property type="evidence" value="ECO:0007669"/>
    <property type="project" value="InterPro"/>
</dbReference>
<reference evidence="1 2" key="1">
    <citation type="submission" date="2016-10" db="EMBL/GenBank/DDBJ databases">
        <authorList>
            <person name="de Groot N.N."/>
        </authorList>
    </citation>
    <scope>NUCLEOTIDE SEQUENCE [LARGE SCALE GENOMIC DNA]</scope>
    <source>
        <strain evidence="1 2">DSM 15695</strain>
    </source>
</reference>
<dbReference type="PANTHER" id="PTHR37297">
    <property type="entry name" value="PROTEIN NRDI"/>
    <property type="match status" value="1"/>
</dbReference>
<organism evidence="1 2">
    <name type="scientific">Ignavigranum ruoffiae</name>
    <dbReference type="NCBI Taxonomy" id="89093"/>
    <lineage>
        <taxon>Bacteria</taxon>
        <taxon>Bacillati</taxon>
        <taxon>Bacillota</taxon>
        <taxon>Bacilli</taxon>
        <taxon>Lactobacillales</taxon>
        <taxon>Aerococcaceae</taxon>
        <taxon>Ignavigranum</taxon>
    </lineage>
</organism>